<dbReference type="Proteomes" id="UP001162131">
    <property type="component" value="Unassembled WGS sequence"/>
</dbReference>
<sequence length="419" mass="48480">MADGLNDMLFHLLWTKDAVFDSIPKIMIPQTVIYKYYQPRFWYFTSQDGTIKRKSKEKLTKEHIQREFLKKISQSGIVAVFFYISKDERIIEYLTENTFNEFLYQRKIEYDGLLQKFVDPYGPKNFALTAIWTPSFCMFEKKENKLELYNQSYDLYERATTFEGKEYYVDAIPLRGSDMPRKLQEHCDSIVTHISAVTFEKMKIAGMVLHFRIDQNLRLCLLCATSLRFFNDSHKNPINLSSEMNIPAILNPKKLTVDYKKPAILIKNTKCAMCEAIFEPDKIAKMDYSMIISLLKNEEIPIIIKNIHPKLRINDYKRLKNHEKFLMKKAPLCFDCFLSLSKNLSSSGVSKKAPRCQSFSGTGPLNPSRLQSRRNRTMSSLIQSPIARTPSTASTRNIFSTRTAKTAGGELILVPLSPL</sequence>
<dbReference type="AlphaFoldDB" id="A0AAU9J6J1"/>
<proteinExistence type="predicted"/>
<protein>
    <submittedName>
        <fullName evidence="2">Uncharacterized protein</fullName>
    </submittedName>
</protein>
<accession>A0AAU9J6J1</accession>
<feature type="compositionally biased region" description="Polar residues" evidence="1">
    <location>
        <begin position="357"/>
        <end position="370"/>
    </location>
</feature>
<comment type="caution">
    <text evidence="2">The sequence shown here is derived from an EMBL/GenBank/DDBJ whole genome shotgun (WGS) entry which is preliminary data.</text>
</comment>
<evidence type="ECO:0000313" key="2">
    <source>
        <dbReference type="EMBL" id="CAG9321831.1"/>
    </source>
</evidence>
<keyword evidence="3" id="KW-1185">Reference proteome</keyword>
<feature type="region of interest" description="Disordered" evidence="1">
    <location>
        <begin position="354"/>
        <end position="374"/>
    </location>
</feature>
<evidence type="ECO:0000256" key="1">
    <source>
        <dbReference type="SAM" id="MobiDB-lite"/>
    </source>
</evidence>
<gene>
    <name evidence="2" type="ORF">BSTOLATCC_MIC29738</name>
</gene>
<name>A0AAU9J6J1_9CILI</name>
<organism evidence="2 3">
    <name type="scientific">Blepharisma stoltei</name>
    <dbReference type="NCBI Taxonomy" id="1481888"/>
    <lineage>
        <taxon>Eukaryota</taxon>
        <taxon>Sar</taxon>
        <taxon>Alveolata</taxon>
        <taxon>Ciliophora</taxon>
        <taxon>Postciliodesmatophora</taxon>
        <taxon>Heterotrichea</taxon>
        <taxon>Heterotrichida</taxon>
        <taxon>Blepharismidae</taxon>
        <taxon>Blepharisma</taxon>
    </lineage>
</organism>
<dbReference type="EMBL" id="CAJZBQ010000029">
    <property type="protein sequence ID" value="CAG9321831.1"/>
    <property type="molecule type" value="Genomic_DNA"/>
</dbReference>
<reference evidence="2" key="1">
    <citation type="submission" date="2021-09" db="EMBL/GenBank/DDBJ databases">
        <authorList>
            <consortium name="AG Swart"/>
            <person name="Singh M."/>
            <person name="Singh A."/>
            <person name="Seah K."/>
            <person name="Emmerich C."/>
        </authorList>
    </citation>
    <scope>NUCLEOTIDE SEQUENCE</scope>
    <source>
        <strain evidence="2">ATCC30299</strain>
    </source>
</reference>
<evidence type="ECO:0000313" key="3">
    <source>
        <dbReference type="Proteomes" id="UP001162131"/>
    </source>
</evidence>